<organism evidence="1 2">
    <name type="scientific">Dallia pectoralis</name>
    <name type="common">Alaska blackfish</name>
    <dbReference type="NCBI Taxonomy" id="75939"/>
    <lineage>
        <taxon>Eukaryota</taxon>
        <taxon>Metazoa</taxon>
        <taxon>Chordata</taxon>
        <taxon>Craniata</taxon>
        <taxon>Vertebrata</taxon>
        <taxon>Euteleostomi</taxon>
        <taxon>Actinopterygii</taxon>
        <taxon>Neopterygii</taxon>
        <taxon>Teleostei</taxon>
        <taxon>Protacanthopterygii</taxon>
        <taxon>Esociformes</taxon>
        <taxon>Umbridae</taxon>
        <taxon>Dallia</taxon>
    </lineage>
</organism>
<reference evidence="1" key="1">
    <citation type="submission" date="2021-05" db="EMBL/GenBank/DDBJ databases">
        <authorList>
            <person name="Pan Q."/>
            <person name="Jouanno E."/>
            <person name="Zahm M."/>
            <person name="Klopp C."/>
            <person name="Cabau C."/>
            <person name="Louis A."/>
            <person name="Berthelot C."/>
            <person name="Parey E."/>
            <person name="Roest Crollius H."/>
            <person name="Montfort J."/>
            <person name="Robinson-Rechavi M."/>
            <person name="Bouchez O."/>
            <person name="Lampietro C."/>
            <person name="Lopez Roques C."/>
            <person name="Donnadieu C."/>
            <person name="Postlethwait J."/>
            <person name="Bobe J."/>
            <person name="Dillon D."/>
            <person name="Chandos A."/>
            <person name="von Hippel F."/>
            <person name="Guiguen Y."/>
        </authorList>
    </citation>
    <scope>NUCLEOTIDE SEQUENCE</scope>
    <source>
        <strain evidence="1">YG-Jan2019</strain>
    </source>
</reference>
<sequence>MCLFLKYICHDSYRRSGSSTCGRYSVVVLPGLLVITESPPSLHTLFSLVITHLVSITSLEVYISSLCIGCLCVELLYVTCFTVHPGLCVSSALIYYNSV</sequence>
<comment type="caution">
    <text evidence="1">The sequence shown here is derived from an EMBL/GenBank/DDBJ whole genome shotgun (WGS) entry which is preliminary data.</text>
</comment>
<gene>
    <name evidence="1" type="ORF">DPEC_G00187340</name>
</gene>
<evidence type="ECO:0000313" key="1">
    <source>
        <dbReference type="EMBL" id="KAJ8001065.1"/>
    </source>
</evidence>
<name>A0ACC2GC08_DALPE</name>
<dbReference type="EMBL" id="CM055742">
    <property type="protein sequence ID" value="KAJ8001065.1"/>
    <property type="molecule type" value="Genomic_DNA"/>
</dbReference>
<proteinExistence type="predicted"/>
<accession>A0ACC2GC08</accession>
<dbReference type="Proteomes" id="UP001157502">
    <property type="component" value="Chromosome 15"/>
</dbReference>
<protein>
    <submittedName>
        <fullName evidence="1">Uncharacterized protein</fullName>
    </submittedName>
</protein>
<keyword evidence="2" id="KW-1185">Reference proteome</keyword>
<evidence type="ECO:0000313" key="2">
    <source>
        <dbReference type="Proteomes" id="UP001157502"/>
    </source>
</evidence>